<name>A0A1H2XLP4_9RHOB</name>
<dbReference type="PROSITE" id="PS50949">
    <property type="entry name" value="HTH_GNTR"/>
    <property type="match status" value="1"/>
</dbReference>
<dbReference type="SMART" id="SM00895">
    <property type="entry name" value="FCD"/>
    <property type="match status" value="1"/>
</dbReference>
<dbReference type="Pfam" id="PF00392">
    <property type="entry name" value="GntR"/>
    <property type="match status" value="1"/>
</dbReference>
<organism evidence="5 6">
    <name type="scientific">Litoreibacter albidus</name>
    <dbReference type="NCBI Taxonomy" id="670155"/>
    <lineage>
        <taxon>Bacteria</taxon>
        <taxon>Pseudomonadati</taxon>
        <taxon>Pseudomonadota</taxon>
        <taxon>Alphaproteobacteria</taxon>
        <taxon>Rhodobacterales</taxon>
        <taxon>Roseobacteraceae</taxon>
        <taxon>Litoreibacter</taxon>
    </lineage>
</organism>
<dbReference type="AlphaFoldDB" id="A0A1H2XLP4"/>
<feature type="domain" description="HTH gntR-type" evidence="4">
    <location>
        <begin position="11"/>
        <end position="78"/>
    </location>
</feature>
<dbReference type="InterPro" id="IPR008920">
    <property type="entry name" value="TF_FadR/GntR_C"/>
</dbReference>
<reference evidence="6" key="1">
    <citation type="submission" date="2016-10" db="EMBL/GenBank/DDBJ databases">
        <authorList>
            <person name="Varghese N."/>
            <person name="Submissions S."/>
        </authorList>
    </citation>
    <scope>NUCLEOTIDE SEQUENCE [LARGE SCALE GENOMIC DNA]</scope>
    <source>
        <strain evidence="6">DSM 26922</strain>
    </source>
</reference>
<evidence type="ECO:0000313" key="5">
    <source>
        <dbReference type="EMBL" id="SDW93775.1"/>
    </source>
</evidence>
<dbReference type="Gene3D" id="1.10.10.10">
    <property type="entry name" value="Winged helix-like DNA-binding domain superfamily/Winged helix DNA-binding domain"/>
    <property type="match status" value="1"/>
</dbReference>
<dbReference type="CDD" id="cd07377">
    <property type="entry name" value="WHTH_GntR"/>
    <property type="match status" value="1"/>
</dbReference>
<dbReference type="STRING" id="670155.SAMN04488001_2037"/>
<dbReference type="PANTHER" id="PTHR43537:SF6">
    <property type="entry name" value="HTH-TYPE TRANSCRIPTIONAL REPRESSOR RSPR"/>
    <property type="match status" value="1"/>
</dbReference>
<dbReference type="SUPFAM" id="SSF46785">
    <property type="entry name" value="Winged helix' DNA-binding domain"/>
    <property type="match status" value="1"/>
</dbReference>
<evidence type="ECO:0000259" key="4">
    <source>
        <dbReference type="PROSITE" id="PS50949"/>
    </source>
</evidence>
<dbReference type="Gene3D" id="1.20.120.530">
    <property type="entry name" value="GntR ligand-binding domain-like"/>
    <property type="match status" value="1"/>
</dbReference>
<keyword evidence="3" id="KW-0804">Transcription</keyword>
<evidence type="ECO:0000256" key="1">
    <source>
        <dbReference type="ARBA" id="ARBA00023015"/>
    </source>
</evidence>
<dbReference type="SMART" id="SM00345">
    <property type="entry name" value="HTH_GNTR"/>
    <property type="match status" value="1"/>
</dbReference>
<evidence type="ECO:0000313" key="6">
    <source>
        <dbReference type="Proteomes" id="UP000199441"/>
    </source>
</evidence>
<evidence type="ECO:0000256" key="2">
    <source>
        <dbReference type="ARBA" id="ARBA00023125"/>
    </source>
</evidence>
<dbReference type="InterPro" id="IPR011711">
    <property type="entry name" value="GntR_C"/>
</dbReference>
<proteinExistence type="predicted"/>
<gene>
    <name evidence="5" type="ORF">SAMN04488001_2037</name>
</gene>
<keyword evidence="2" id="KW-0238">DNA-binding</keyword>
<dbReference type="EMBL" id="FNOI01000003">
    <property type="protein sequence ID" value="SDW93775.1"/>
    <property type="molecule type" value="Genomic_DNA"/>
</dbReference>
<protein>
    <submittedName>
        <fullName evidence="5">Transcriptional regulator, GntR family</fullName>
    </submittedName>
</protein>
<sequence>MTKTTSDRERRTTVDVIFDHLNDEISSMRLRPGDKISEAEIAAQFEVSRQPVRDAFARLENLDLIVIRPQRATRVKGFSMAEITKSRFVRYAVEVEVLRRAAENCDGVGAAKLDTNLLQQAAIVEAGDYAAFGLLDYQFHQIICDIAKAPFAFDVIQKEKGRVDRLCVLSRDKENRMALLLEDHRAIAGLIKSHDSEGAVKAGALHLSRLDATIETILAANDTYFED</sequence>
<dbReference type="InterPro" id="IPR036388">
    <property type="entry name" value="WH-like_DNA-bd_sf"/>
</dbReference>
<dbReference type="Proteomes" id="UP000199441">
    <property type="component" value="Unassembled WGS sequence"/>
</dbReference>
<keyword evidence="1" id="KW-0805">Transcription regulation</keyword>
<dbReference type="SUPFAM" id="SSF48008">
    <property type="entry name" value="GntR ligand-binding domain-like"/>
    <property type="match status" value="1"/>
</dbReference>
<dbReference type="GO" id="GO:0003700">
    <property type="term" value="F:DNA-binding transcription factor activity"/>
    <property type="evidence" value="ECO:0007669"/>
    <property type="project" value="InterPro"/>
</dbReference>
<dbReference type="PANTHER" id="PTHR43537">
    <property type="entry name" value="TRANSCRIPTIONAL REGULATOR, GNTR FAMILY"/>
    <property type="match status" value="1"/>
</dbReference>
<dbReference type="OrthoDB" id="9788098at2"/>
<dbReference type="InterPro" id="IPR000524">
    <property type="entry name" value="Tscrpt_reg_HTH_GntR"/>
</dbReference>
<dbReference type="InterPro" id="IPR036390">
    <property type="entry name" value="WH_DNA-bd_sf"/>
</dbReference>
<evidence type="ECO:0000256" key="3">
    <source>
        <dbReference type="ARBA" id="ARBA00023163"/>
    </source>
</evidence>
<dbReference type="RefSeq" id="WP_089946818.1">
    <property type="nucleotide sequence ID" value="NZ_FNOI01000003.1"/>
</dbReference>
<dbReference type="Pfam" id="PF07729">
    <property type="entry name" value="FCD"/>
    <property type="match status" value="1"/>
</dbReference>
<accession>A0A1H2XLP4</accession>
<keyword evidence="6" id="KW-1185">Reference proteome</keyword>
<dbReference type="GO" id="GO:0003677">
    <property type="term" value="F:DNA binding"/>
    <property type="evidence" value="ECO:0007669"/>
    <property type="project" value="UniProtKB-KW"/>
</dbReference>